<feature type="non-terminal residue" evidence="3">
    <location>
        <position position="1"/>
    </location>
</feature>
<reference evidence="3 4" key="1">
    <citation type="journal article" date="2016" name="Genome Biol. Evol.">
        <title>Gene Family Evolution Reflects Adaptation to Soil Environmental Stressors in the Genome of the Collembolan Orchesella cincta.</title>
        <authorList>
            <person name="Faddeeva-Vakhrusheva A."/>
            <person name="Derks M.F."/>
            <person name="Anvar S.Y."/>
            <person name="Agamennone V."/>
            <person name="Suring W."/>
            <person name="Smit S."/>
            <person name="van Straalen N.M."/>
            <person name="Roelofs D."/>
        </authorList>
    </citation>
    <scope>NUCLEOTIDE SEQUENCE [LARGE SCALE GENOMIC DNA]</scope>
    <source>
        <tissue evidence="3">Mixed pool</tissue>
    </source>
</reference>
<name>A0A1D2NEN3_ORCCI</name>
<feature type="compositionally biased region" description="Acidic residues" evidence="1">
    <location>
        <begin position="62"/>
        <end position="89"/>
    </location>
</feature>
<gene>
    <name evidence="3" type="ORF">Ocin01_03246</name>
</gene>
<feature type="region of interest" description="Disordered" evidence="1">
    <location>
        <begin position="6"/>
        <end position="261"/>
    </location>
</feature>
<sequence length="909" mass="99328">IIRLKYSTPNAKMSLATSRSRRSGAGAQMARLLNEEEEDEFYSTTYGGFKETEDDRDYAAEKEEEDVVDSDFDIDEDEEVADDGGEDDEDKKTRRGRVVTKAYVDPKARKPGTSRRSAPESPRKRKRTESEAEEKQKRRKTEEDADDEDSESEGETSSDESGDETEDRKTDGSEGGKEYAMFEPKPYEQFAIPKRKPGRPRRSSPTPAKVKAVAFAAMHDGNRVRSSTKLKSQETESRLKERKKVEARRREKFKCRKEEMAKAPPLTQEELLLEAEETAKINIESLEKFQRMELEKKKQRSEKNKTVPTIRYHSYAIHNSLLNPDIGESSKSQQNDDDDPIIRFGKYERTVLSFSRESDYKAAFGKFRKNNKEPPKPRRCVVSGIKTPYFDPLLQHAYYNRDIFKVLRAAYNRIMYQKGDKRNAAVRKYCEWLEQQNPETFNREKLSLKTTDTDDSQAPVVAGDAVSDGTTIKSEEGEGEKSGTPEKKTPKSAKLAPLSIKAGSRTRKSVQATGAGVENADDKSASESSKPICMYRPPTSRLKQLPNAKRKEVVEPVISPVKVPPKPAAPVVVSKQKATIASPKSHPSPIISSPVTHVKTYGPAKSVPTPISTPLAAIPTPIPPPATLITAPISSVPSVMNTISTTMMSSTPSVSLPVQLPSGMTPTGQPRHVLIARRNLSGPLMVASSGAVTGVPQTVVTQKSQPIVIRNVTSNQLQQSSAATMLQSPIQIPTSTVQLAVSGAGGTGGVAFLNLRGNMSSVIRSVQGITNISGSQVVRLLQQQGVQFIHQQPMQQSATVATSGNPNLPVTVRLPVSSTLQLNQNPTSAAMCSTASAIVAANSSAVRLAARAGTGTALQVVSSRPLTGTNTVVARGSPIPASVVTTGIVWPNQPLPLFEPQEVHYGPQL</sequence>
<comment type="caution">
    <text evidence="3">The sequence shown here is derived from an EMBL/GenBank/DDBJ whole genome shotgun (WGS) entry which is preliminary data.</text>
</comment>
<feature type="domain" description="Vps72/YL1 N-terminal" evidence="2">
    <location>
        <begin position="19"/>
        <end position="314"/>
    </location>
</feature>
<feature type="compositionally biased region" description="Basic and acidic residues" evidence="1">
    <location>
        <begin position="50"/>
        <end position="61"/>
    </location>
</feature>
<organism evidence="3 4">
    <name type="scientific">Orchesella cincta</name>
    <name type="common">Springtail</name>
    <name type="synonym">Podura cincta</name>
    <dbReference type="NCBI Taxonomy" id="48709"/>
    <lineage>
        <taxon>Eukaryota</taxon>
        <taxon>Metazoa</taxon>
        <taxon>Ecdysozoa</taxon>
        <taxon>Arthropoda</taxon>
        <taxon>Hexapoda</taxon>
        <taxon>Collembola</taxon>
        <taxon>Entomobryomorpha</taxon>
        <taxon>Entomobryoidea</taxon>
        <taxon>Orchesellidae</taxon>
        <taxon>Orchesellinae</taxon>
        <taxon>Orchesella</taxon>
    </lineage>
</organism>
<accession>A0A1D2NEN3</accession>
<feature type="compositionally biased region" description="Basic and acidic residues" evidence="1">
    <location>
        <begin position="117"/>
        <end position="142"/>
    </location>
</feature>
<dbReference type="OrthoDB" id="78296at2759"/>
<dbReference type="PANTHER" id="PTHR13275">
    <property type="entry name" value="YL-1 PROTEIN TRANSCRIPTION FACTOR-LIKE 1"/>
    <property type="match status" value="1"/>
</dbReference>
<dbReference type="Pfam" id="PF05764">
    <property type="entry name" value="YL1"/>
    <property type="match status" value="1"/>
</dbReference>
<feature type="compositionally biased region" description="Basic residues" evidence="1">
    <location>
        <begin position="193"/>
        <end position="202"/>
    </location>
</feature>
<feature type="compositionally biased region" description="Basic and acidic residues" evidence="1">
    <location>
        <begin position="166"/>
        <end position="177"/>
    </location>
</feature>
<dbReference type="STRING" id="48709.A0A1D2NEN3"/>
<dbReference type="PANTHER" id="PTHR13275:SF4">
    <property type="entry name" value="VACUOLAR PROTEIN SORTING-ASSOCIATED PROTEIN 72 HOMOLOG"/>
    <property type="match status" value="1"/>
</dbReference>
<feature type="compositionally biased region" description="Basic and acidic residues" evidence="1">
    <location>
        <begin position="473"/>
        <end position="489"/>
    </location>
</feature>
<evidence type="ECO:0000313" key="3">
    <source>
        <dbReference type="EMBL" id="ODN03436.1"/>
    </source>
</evidence>
<dbReference type="AlphaFoldDB" id="A0A1D2NEN3"/>
<protein>
    <submittedName>
        <fullName evidence="3">Vacuolar protein sorting-associated protein 72</fullName>
    </submittedName>
</protein>
<dbReference type="InterPro" id="IPR046757">
    <property type="entry name" value="YL1_N"/>
</dbReference>
<proteinExistence type="predicted"/>
<dbReference type="GO" id="GO:0005634">
    <property type="term" value="C:nucleus"/>
    <property type="evidence" value="ECO:0007669"/>
    <property type="project" value="TreeGrafter"/>
</dbReference>
<feature type="region of interest" description="Disordered" evidence="1">
    <location>
        <begin position="448"/>
        <end position="539"/>
    </location>
</feature>
<feature type="compositionally biased region" description="Polar residues" evidence="1">
    <location>
        <begin position="7"/>
        <end position="18"/>
    </location>
</feature>
<evidence type="ECO:0000256" key="1">
    <source>
        <dbReference type="SAM" id="MobiDB-lite"/>
    </source>
</evidence>
<feature type="compositionally biased region" description="Acidic residues" evidence="1">
    <location>
        <begin position="143"/>
        <end position="165"/>
    </location>
</feature>
<feature type="compositionally biased region" description="Basic residues" evidence="1">
    <location>
        <begin position="240"/>
        <end position="255"/>
    </location>
</feature>
<evidence type="ECO:0000313" key="4">
    <source>
        <dbReference type="Proteomes" id="UP000094527"/>
    </source>
</evidence>
<dbReference type="EMBL" id="LJIJ01000073">
    <property type="protein sequence ID" value="ODN03436.1"/>
    <property type="molecule type" value="Genomic_DNA"/>
</dbReference>
<keyword evidence="4" id="KW-1185">Reference proteome</keyword>
<dbReference type="OMA" id="CEWLERM"/>
<evidence type="ECO:0000259" key="2">
    <source>
        <dbReference type="Pfam" id="PF05764"/>
    </source>
</evidence>
<dbReference type="Proteomes" id="UP000094527">
    <property type="component" value="Unassembled WGS sequence"/>
</dbReference>